<dbReference type="EMBL" id="CABFJX010000246">
    <property type="protein sequence ID" value="VTT69242.1"/>
    <property type="molecule type" value="Genomic_DNA"/>
</dbReference>
<dbReference type="Proteomes" id="UP000760494">
    <property type="component" value="Unassembled WGS sequence"/>
</dbReference>
<accession>A0A9Q9UAP6</accession>
<reference evidence="2" key="1">
    <citation type="submission" date="2019-05" db="EMBL/GenBank/DDBJ databases">
        <authorList>
            <person name="Piombo E."/>
        </authorList>
    </citation>
    <scope>NUCLEOTIDE SEQUENCE</scope>
    <source>
        <strain evidence="2">C2S</strain>
    </source>
</reference>
<dbReference type="AlphaFoldDB" id="A0A9Q9UAP6"/>
<sequence length="150" mass="16927">MNFYPRLRVNVFVIQHDGSLGEPQIQKKTFNDKEVWVVSVNMYVDKPRILPMPLVDRIRLLEPMMNEDVAMSGLNDSSMSESGDSNSSELTENCPRKIEGDVARIVIAVEQITTSCHNSKADVTVWPRHLAGANLTAEEMQELEARHMAD</sequence>
<evidence type="ECO:0000256" key="1">
    <source>
        <dbReference type="SAM" id="MobiDB-lite"/>
    </source>
</evidence>
<gene>
    <name evidence="2" type="ORF">C2S_7404</name>
</gene>
<comment type="caution">
    <text evidence="2">The sequence shown here is derived from an EMBL/GenBank/DDBJ whole genome shotgun (WGS) entry which is preliminary data.</text>
</comment>
<feature type="compositionally biased region" description="Low complexity" evidence="1">
    <location>
        <begin position="75"/>
        <end position="89"/>
    </location>
</feature>
<feature type="region of interest" description="Disordered" evidence="1">
    <location>
        <begin position="72"/>
        <end position="94"/>
    </location>
</feature>
<evidence type="ECO:0000313" key="3">
    <source>
        <dbReference type="Proteomes" id="UP000760494"/>
    </source>
</evidence>
<proteinExistence type="predicted"/>
<name>A0A9Q9UAP6_FUSFU</name>
<organism evidence="2 3">
    <name type="scientific">Fusarium fujikuroi</name>
    <name type="common">Bakanae and foot rot disease fungus</name>
    <name type="synonym">Gibberella fujikuroi</name>
    <dbReference type="NCBI Taxonomy" id="5127"/>
    <lineage>
        <taxon>Eukaryota</taxon>
        <taxon>Fungi</taxon>
        <taxon>Dikarya</taxon>
        <taxon>Ascomycota</taxon>
        <taxon>Pezizomycotina</taxon>
        <taxon>Sordariomycetes</taxon>
        <taxon>Hypocreomycetidae</taxon>
        <taxon>Hypocreales</taxon>
        <taxon>Nectriaceae</taxon>
        <taxon>Fusarium</taxon>
        <taxon>Fusarium fujikuroi species complex</taxon>
    </lineage>
</organism>
<protein>
    <submittedName>
        <fullName evidence="2">Uncharacterized protein</fullName>
    </submittedName>
</protein>
<evidence type="ECO:0000313" key="2">
    <source>
        <dbReference type="EMBL" id="VTT69242.1"/>
    </source>
</evidence>